<protein>
    <recommendedName>
        <fullName evidence="3">Glucokinase</fullName>
        <ecNumber evidence="3">2.7.1.2</ecNumber>
    </recommendedName>
    <alternativeName>
        <fullName evidence="3">Glucose kinase</fullName>
    </alternativeName>
</protein>
<dbReference type="EMBL" id="CP092471">
    <property type="protein sequence ID" value="UVI40573.1"/>
    <property type="molecule type" value="Genomic_DNA"/>
</dbReference>
<dbReference type="PANTHER" id="PTHR47690">
    <property type="entry name" value="GLUCOKINASE"/>
    <property type="match status" value="1"/>
</dbReference>
<dbReference type="CDD" id="cd24008">
    <property type="entry name" value="ASKHA_NBD_GLK"/>
    <property type="match status" value="1"/>
</dbReference>
<proteinExistence type="inferred from homology"/>
<evidence type="ECO:0000313" key="5">
    <source>
        <dbReference type="EMBL" id="UVI40573.1"/>
    </source>
</evidence>
<accession>A0ABY5T1C3</accession>
<evidence type="ECO:0000256" key="3">
    <source>
        <dbReference type="HAMAP-Rule" id="MF_00524"/>
    </source>
</evidence>
<dbReference type="InterPro" id="IPR043129">
    <property type="entry name" value="ATPase_NBD"/>
</dbReference>
<comment type="catalytic activity">
    <reaction evidence="3">
        <text>D-glucose + ATP = D-glucose 6-phosphate + ADP + H(+)</text>
        <dbReference type="Rhea" id="RHEA:17825"/>
        <dbReference type="ChEBI" id="CHEBI:4167"/>
        <dbReference type="ChEBI" id="CHEBI:15378"/>
        <dbReference type="ChEBI" id="CHEBI:30616"/>
        <dbReference type="ChEBI" id="CHEBI:61548"/>
        <dbReference type="ChEBI" id="CHEBI:456216"/>
        <dbReference type="EC" id="2.7.1.2"/>
    </reaction>
</comment>
<evidence type="ECO:0000256" key="2">
    <source>
        <dbReference type="ARBA" id="ARBA00022777"/>
    </source>
</evidence>
<dbReference type="HAMAP" id="MF_00524">
    <property type="entry name" value="Glucokinase"/>
    <property type="match status" value="1"/>
</dbReference>
<dbReference type="Pfam" id="PF02685">
    <property type="entry name" value="Glucokinase"/>
    <property type="match status" value="1"/>
</dbReference>
<dbReference type="InterPro" id="IPR003836">
    <property type="entry name" value="Glucokinase"/>
</dbReference>
<dbReference type="EC" id="2.7.1.2" evidence="3"/>
<comment type="similarity">
    <text evidence="3 4">Belongs to the bacterial glucokinase family.</text>
</comment>
<comment type="subcellular location">
    <subcellularLocation>
        <location evidence="3">Cytoplasm</location>
    </subcellularLocation>
</comment>
<organism evidence="5 6">
    <name type="scientific">Qipengyuania spongiae</name>
    <dbReference type="NCBI Taxonomy" id="2909673"/>
    <lineage>
        <taxon>Bacteria</taxon>
        <taxon>Pseudomonadati</taxon>
        <taxon>Pseudomonadota</taxon>
        <taxon>Alphaproteobacteria</taxon>
        <taxon>Sphingomonadales</taxon>
        <taxon>Erythrobacteraceae</taxon>
        <taxon>Qipengyuania</taxon>
    </lineage>
</organism>
<dbReference type="Gene3D" id="3.30.420.40">
    <property type="match status" value="1"/>
</dbReference>
<name>A0ABY5T1C3_9SPHN</name>
<dbReference type="InterPro" id="IPR050201">
    <property type="entry name" value="Bacterial_glucokinase"/>
</dbReference>
<keyword evidence="2 3" id="KW-0418">Kinase</keyword>
<evidence type="ECO:0000256" key="1">
    <source>
        <dbReference type="ARBA" id="ARBA00022679"/>
    </source>
</evidence>
<keyword evidence="6" id="KW-1185">Reference proteome</keyword>
<dbReference type="Proteomes" id="UP001065265">
    <property type="component" value="Chromosome"/>
</dbReference>
<keyword evidence="3" id="KW-0067">ATP-binding</keyword>
<keyword evidence="1 3" id="KW-0808">Transferase</keyword>
<feature type="binding site" evidence="3">
    <location>
        <begin position="15"/>
        <end position="20"/>
    </location>
    <ligand>
        <name>ATP</name>
        <dbReference type="ChEBI" id="CHEBI:30616"/>
    </ligand>
</feature>
<keyword evidence="3" id="KW-0547">Nucleotide-binding</keyword>
<gene>
    <name evidence="3 5" type="primary">glk</name>
    <name evidence="5" type="ORF">L1F33_06450</name>
</gene>
<keyword evidence="3" id="KW-0324">Glycolysis</keyword>
<evidence type="ECO:0000313" key="6">
    <source>
        <dbReference type="Proteomes" id="UP001065265"/>
    </source>
</evidence>
<dbReference type="GO" id="GO:0004340">
    <property type="term" value="F:glucokinase activity"/>
    <property type="evidence" value="ECO:0007669"/>
    <property type="project" value="UniProtKB-EC"/>
</dbReference>
<dbReference type="NCBIfam" id="TIGR00749">
    <property type="entry name" value="glk"/>
    <property type="match status" value="1"/>
</dbReference>
<evidence type="ECO:0000256" key="4">
    <source>
        <dbReference type="RuleBase" id="RU004046"/>
    </source>
</evidence>
<dbReference type="RefSeq" id="WP_265560995.1">
    <property type="nucleotide sequence ID" value="NZ_CP092471.1"/>
</dbReference>
<keyword evidence="3" id="KW-0963">Cytoplasm</keyword>
<dbReference type="PANTHER" id="PTHR47690:SF1">
    <property type="entry name" value="GLUCOKINASE"/>
    <property type="match status" value="1"/>
</dbReference>
<dbReference type="SUPFAM" id="SSF53067">
    <property type="entry name" value="Actin-like ATPase domain"/>
    <property type="match status" value="1"/>
</dbReference>
<dbReference type="Gene3D" id="3.40.367.20">
    <property type="match status" value="1"/>
</dbReference>
<sequence length="331" mass="34684">MSAKDAGSGCEIVVADIGGTHARFALATIAADGAVSLGEPVKLQTADHASLQTAWEALGRMLGRTLPREAAIAIAAPIQGEVVRMTNSPWTLHPGRLADQLGLDAHILINDFAAVAHAVDCAEPDDLVHLTGPDIPLPDRGAISIVGPGTGLGIALLLRTGGHSHVVETEGGHVDFAPLDSVEDRLLAHLREHHTRVSAERVVSGPGLRAIYRVLAELEDRDMPRGDDKALWSMALEGTDSLSAAALERFCLCLGAVAGDVALTHGPAPVVIAGGLGYRLRDVLPRSGFAERFAAKGRYAALMRNQSVKLITHPEPGLFGAAHAFAKRSAD</sequence>
<reference evidence="5" key="1">
    <citation type="submission" date="2022-02" db="EMBL/GenBank/DDBJ databases">
        <title>Qipengyuania spongiae sp. nov., isolated from marine sponge.</title>
        <authorList>
            <person name="Li Z."/>
            <person name="Zhang M."/>
        </authorList>
    </citation>
    <scope>NUCLEOTIDE SEQUENCE</scope>
    <source>
        <strain evidence="5">PHS-Z21</strain>
    </source>
</reference>